<dbReference type="NCBIfam" id="NF033175">
    <property type="entry name" value="fuso_auto_Nterm"/>
    <property type="match status" value="1"/>
</dbReference>
<comment type="caution">
    <text evidence="4">The sequence shown here is derived from an EMBL/GenBank/DDBJ whole genome shotgun (WGS) entry which is preliminary data.</text>
</comment>
<evidence type="ECO:0000256" key="3">
    <source>
        <dbReference type="SAM" id="Phobius"/>
    </source>
</evidence>
<evidence type="ECO:0000256" key="2">
    <source>
        <dbReference type="SAM" id="MobiDB-lite"/>
    </source>
</evidence>
<dbReference type="AlphaFoldDB" id="Q7P388"/>
<dbReference type="EMBL" id="AABF01000004">
    <property type="protein sequence ID" value="EAA25115.1"/>
    <property type="molecule type" value="Genomic_DNA"/>
</dbReference>
<feature type="region of interest" description="Disordered" evidence="2">
    <location>
        <begin position="198"/>
        <end position="220"/>
    </location>
</feature>
<organism evidence="4 5">
    <name type="scientific">Fusobacterium vincentii ATCC 49256</name>
    <dbReference type="NCBI Taxonomy" id="209882"/>
    <lineage>
        <taxon>Bacteria</taxon>
        <taxon>Fusobacteriati</taxon>
        <taxon>Fusobacteriota</taxon>
        <taxon>Fusobacteriia</taxon>
        <taxon>Fusobacteriales</taxon>
        <taxon>Fusobacteriaceae</taxon>
        <taxon>Fusobacterium</taxon>
    </lineage>
</organism>
<evidence type="ECO:0000313" key="5">
    <source>
        <dbReference type="Proteomes" id="UP000006454"/>
    </source>
</evidence>
<evidence type="ECO:0000313" key="4">
    <source>
        <dbReference type="EMBL" id="EAA25115.1"/>
    </source>
</evidence>
<protein>
    <submittedName>
        <fullName evidence="4">FUSOBACTERIUM OUTER MEMBRANE PROTEIN FAMILY</fullName>
    </submittedName>
</protein>
<keyword evidence="3" id="KW-0472">Membrane</keyword>
<feature type="transmembrane region" description="Helical" evidence="3">
    <location>
        <begin position="21"/>
        <end position="40"/>
    </location>
</feature>
<keyword evidence="3" id="KW-0812">Transmembrane</keyword>
<proteinExistence type="predicted"/>
<gene>
    <name evidence="4" type="ORF">FNV2156</name>
</gene>
<accession>Q7P388</accession>
<sequence>MKDYNKVESCLKSFLKNNKRLSYSMALLISFLINGGFSYADEAIQVPLRTEIKTRIEKEQENISQMLKEADESMKDIELKIKKLTQRGEFWVKPLEKSYQGFIFANWGNYNKNKNKTESNFNGPEYSASYGKNMGYGQFSNGKYYGEYGIVKNPLEFVDKIDFGANITPKAVTEKTIVEKTVTQKIIEAPRVTPPTVTIATITPPTVSTPDIGTMSEPGQ</sequence>
<evidence type="ECO:0000256" key="1">
    <source>
        <dbReference type="SAM" id="Coils"/>
    </source>
</evidence>
<keyword evidence="3" id="KW-1133">Transmembrane helix</keyword>
<feature type="coiled-coil region" evidence="1">
    <location>
        <begin position="49"/>
        <end position="87"/>
    </location>
</feature>
<name>Q7P388_FUSVC</name>
<keyword evidence="1" id="KW-0175">Coiled coil</keyword>
<feature type="compositionally biased region" description="Low complexity" evidence="2">
    <location>
        <begin position="198"/>
        <end position="210"/>
    </location>
</feature>
<reference evidence="4 5" key="1">
    <citation type="journal article" date="2003" name="Genome Res.">
        <title>Genome analysis of F. nucleatum sub spp vincentii and its comparison with the genome of F. nucleatum ATCC 25586.</title>
        <authorList>
            <person name="Kapatral V."/>
            <person name="Ivanova N."/>
            <person name="Anderson I."/>
            <person name="Reznik G."/>
            <person name="Bhattacharyya A."/>
            <person name="Gardner W.L."/>
            <person name="Mikhailova N."/>
            <person name="Lapidus A."/>
            <person name="Larsen N."/>
            <person name="D'Souza M."/>
            <person name="Walunas T."/>
            <person name="Haselkorn R."/>
            <person name="Overbeek R."/>
            <person name="Kyrpides N."/>
        </authorList>
    </citation>
    <scope>NUCLEOTIDE SEQUENCE [LARGE SCALE GENOMIC DNA]</scope>
    <source>
        <strain evidence="4 5">ATCC 49256</strain>
    </source>
</reference>
<dbReference type="InterPro" id="IPR053787">
    <property type="entry name" value="Autotransptr-assoc_N"/>
</dbReference>
<dbReference type="Proteomes" id="UP000006454">
    <property type="component" value="Unassembled WGS sequence"/>
</dbReference>